<dbReference type="CDD" id="cd13970">
    <property type="entry name" value="ABC1_ADCK3"/>
    <property type="match status" value="1"/>
</dbReference>
<comment type="caution">
    <text evidence="6">The sequence shown here is derived from an EMBL/GenBank/DDBJ whole genome shotgun (WGS) entry which is preliminary data.</text>
</comment>
<feature type="domain" description="ABC1 atypical kinase-like" evidence="5">
    <location>
        <begin position="83"/>
        <end position="321"/>
    </location>
</feature>
<reference evidence="6 7" key="1">
    <citation type="submission" date="2023-07" db="EMBL/GenBank/DDBJ databases">
        <title>Sorghum-associated microbial communities from plants grown in Nebraska, USA.</title>
        <authorList>
            <person name="Schachtman D."/>
        </authorList>
    </citation>
    <scope>NUCLEOTIDE SEQUENCE [LARGE SCALE GENOMIC DNA]</scope>
    <source>
        <strain evidence="6 7">584</strain>
    </source>
</reference>
<comment type="similarity">
    <text evidence="1">Belongs to the protein kinase superfamily. ADCK protein kinase family.</text>
</comment>
<protein>
    <submittedName>
        <fullName evidence="6">Unusual protein kinase regulating ubiquinone biosynthesis (AarF/ABC1/UbiB family)</fullName>
    </submittedName>
</protein>
<dbReference type="InterPro" id="IPR004147">
    <property type="entry name" value="ABC1_dom"/>
</dbReference>
<dbReference type="SUPFAM" id="SSF56112">
    <property type="entry name" value="Protein kinase-like (PK-like)"/>
    <property type="match status" value="1"/>
</dbReference>
<accession>A0ABU1JZ76</accession>
<keyword evidence="6" id="KW-0830">Ubiquinone</keyword>
<dbReference type="Pfam" id="PF03109">
    <property type="entry name" value="ABC1"/>
    <property type="match status" value="1"/>
</dbReference>
<sequence>MADEENSFGGRLRRYARVSGAMGGLAARVAGERYLGLKVDRDAHASELRVALGGLKGPLMKVAQMLATIPEAVPKEYAQELQQLQADAPSMGWPFVKRRMASELGLDWQGRFKSFEHEAAAAASLGQVHKAVGHDGRRLACKLQYPDMQSAVEADLKQLKLILGIFERYDKTVSTKQIHAEISERLREELDYSLEAKHSRLYADMLANEPNVHVPEVVPELSTKRLLTTTWQDGKKILTFVQGSEEQRAQLALNMFRAWYVPLYFYGVIHGDPHLGNYSVRDDDSINLMDFGCIRVFPPSFVGGVIELYRALETNDRDRAVAAYKTWGFKNMTNELADVLNVWAGFLYGPILENKVRLIGEAKNGVYGRETAEQVHKELRRVGGIEVPREFVFMDRAALGLGSVFIHLKAKVNWHTLFNDLIADFDLASLTRRQSDILKKHDIPLPVAGA</sequence>
<evidence type="ECO:0000313" key="6">
    <source>
        <dbReference type="EMBL" id="MDR6293921.1"/>
    </source>
</evidence>
<keyword evidence="3" id="KW-0547">Nucleotide-binding</keyword>
<dbReference type="InterPro" id="IPR011009">
    <property type="entry name" value="Kinase-like_dom_sf"/>
</dbReference>
<evidence type="ECO:0000256" key="2">
    <source>
        <dbReference type="ARBA" id="ARBA00022679"/>
    </source>
</evidence>
<organism evidence="6 7">
    <name type="scientific">Inquilinus ginsengisoli</name>
    <dbReference type="NCBI Taxonomy" id="363840"/>
    <lineage>
        <taxon>Bacteria</taxon>
        <taxon>Pseudomonadati</taxon>
        <taxon>Pseudomonadota</taxon>
        <taxon>Alphaproteobacteria</taxon>
        <taxon>Rhodospirillales</taxon>
        <taxon>Rhodospirillaceae</taxon>
        <taxon>Inquilinus</taxon>
    </lineage>
</organism>
<keyword evidence="7" id="KW-1185">Reference proteome</keyword>
<dbReference type="Proteomes" id="UP001262410">
    <property type="component" value="Unassembled WGS sequence"/>
</dbReference>
<evidence type="ECO:0000256" key="3">
    <source>
        <dbReference type="ARBA" id="ARBA00022741"/>
    </source>
</evidence>
<dbReference type="EMBL" id="JAVDPW010000014">
    <property type="protein sequence ID" value="MDR6293921.1"/>
    <property type="molecule type" value="Genomic_DNA"/>
</dbReference>
<dbReference type="RefSeq" id="WP_309801295.1">
    <property type="nucleotide sequence ID" value="NZ_JAVDPW010000014.1"/>
</dbReference>
<evidence type="ECO:0000313" key="7">
    <source>
        <dbReference type="Proteomes" id="UP001262410"/>
    </source>
</evidence>
<name>A0ABU1JZ76_9PROT</name>
<evidence type="ECO:0000256" key="1">
    <source>
        <dbReference type="ARBA" id="ARBA00009670"/>
    </source>
</evidence>
<keyword evidence="6" id="KW-0418">Kinase</keyword>
<gene>
    <name evidence="6" type="ORF">E9232_006474</name>
</gene>
<dbReference type="InterPro" id="IPR034646">
    <property type="entry name" value="ADCK3_dom"/>
</dbReference>
<keyword evidence="2" id="KW-0808">Transferase</keyword>
<proteinExistence type="inferred from homology"/>
<dbReference type="PANTHER" id="PTHR43851">
    <property type="match status" value="1"/>
</dbReference>
<dbReference type="InterPro" id="IPR051409">
    <property type="entry name" value="Atypical_kinase_ADCK"/>
</dbReference>
<dbReference type="PANTHER" id="PTHR43851:SF3">
    <property type="entry name" value="COENZYME Q8"/>
    <property type="match status" value="1"/>
</dbReference>
<evidence type="ECO:0000259" key="5">
    <source>
        <dbReference type="Pfam" id="PF03109"/>
    </source>
</evidence>
<dbReference type="GO" id="GO:0016301">
    <property type="term" value="F:kinase activity"/>
    <property type="evidence" value="ECO:0007669"/>
    <property type="project" value="UniProtKB-KW"/>
</dbReference>
<keyword evidence="4" id="KW-0067">ATP-binding</keyword>
<evidence type="ECO:0000256" key="4">
    <source>
        <dbReference type="ARBA" id="ARBA00022840"/>
    </source>
</evidence>